<evidence type="ECO:0000313" key="3">
    <source>
        <dbReference type="Proteomes" id="UP001432027"/>
    </source>
</evidence>
<keyword evidence="1" id="KW-1133">Transmembrane helix</keyword>
<name>A0AAV5SNP1_9BILA</name>
<feature type="transmembrane region" description="Helical" evidence="1">
    <location>
        <begin position="125"/>
        <end position="143"/>
    </location>
</feature>
<dbReference type="EMBL" id="BTSX01000002">
    <property type="protein sequence ID" value="GMS82934.1"/>
    <property type="molecule type" value="Genomic_DNA"/>
</dbReference>
<evidence type="ECO:0000256" key="1">
    <source>
        <dbReference type="SAM" id="Phobius"/>
    </source>
</evidence>
<dbReference type="AlphaFoldDB" id="A0AAV5SNP1"/>
<reference evidence="2" key="1">
    <citation type="submission" date="2023-10" db="EMBL/GenBank/DDBJ databases">
        <title>Genome assembly of Pristionchus species.</title>
        <authorList>
            <person name="Yoshida K."/>
            <person name="Sommer R.J."/>
        </authorList>
    </citation>
    <scope>NUCLEOTIDE SEQUENCE</scope>
    <source>
        <strain evidence="2">RS0144</strain>
    </source>
</reference>
<keyword evidence="3" id="KW-1185">Reference proteome</keyword>
<feature type="transmembrane region" description="Helical" evidence="1">
    <location>
        <begin position="40"/>
        <end position="60"/>
    </location>
</feature>
<sequence length="281" mass="32463">METSGNVAFYAALGLGTPIILLSYRCVFILSRKEYRKHSFCRIFIVSLISNSLAFVLLMHNLRFPGIGFFPGYYDAIRDAWWQPLHSFVTRLFYVLSLMLSFVLSLNRVTSLYLEERISEKIWRLFFYLHLPLLITFSGVLNIDVLLNRAEYVQARDTSGGVFYMFVNYNLMMNIDSYWMIIECALDLICNILIILKFVHLRMGQMKRTPFENSLYLISFSNFIVHTATTAMQILLRYNLFPPASLSVAYLISNAIFDAALLFPTVAILALTKEIRTEVKG</sequence>
<feature type="transmembrane region" description="Helical" evidence="1">
    <location>
        <begin position="248"/>
        <end position="271"/>
    </location>
</feature>
<accession>A0AAV5SNP1</accession>
<organism evidence="2 3">
    <name type="scientific">Pristionchus entomophagus</name>
    <dbReference type="NCBI Taxonomy" id="358040"/>
    <lineage>
        <taxon>Eukaryota</taxon>
        <taxon>Metazoa</taxon>
        <taxon>Ecdysozoa</taxon>
        <taxon>Nematoda</taxon>
        <taxon>Chromadorea</taxon>
        <taxon>Rhabditida</taxon>
        <taxon>Rhabditina</taxon>
        <taxon>Diplogasteromorpha</taxon>
        <taxon>Diplogasteroidea</taxon>
        <taxon>Neodiplogasteridae</taxon>
        <taxon>Pristionchus</taxon>
    </lineage>
</organism>
<keyword evidence="1" id="KW-0812">Transmembrane</keyword>
<gene>
    <name evidence="2" type="ORF">PENTCL1PPCAC_5109</name>
</gene>
<protein>
    <recommendedName>
        <fullName evidence="4">Serpentine receptor class gamma</fullName>
    </recommendedName>
</protein>
<feature type="transmembrane region" description="Helical" evidence="1">
    <location>
        <begin position="178"/>
        <end position="199"/>
    </location>
</feature>
<evidence type="ECO:0008006" key="4">
    <source>
        <dbReference type="Google" id="ProtNLM"/>
    </source>
</evidence>
<evidence type="ECO:0000313" key="2">
    <source>
        <dbReference type="EMBL" id="GMS82934.1"/>
    </source>
</evidence>
<feature type="transmembrane region" description="Helical" evidence="1">
    <location>
        <begin position="80"/>
        <end position="104"/>
    </location>
</feature>
<dbReference type="PANTHER" id="PTHR31552:SF8">
    <property type="entry name" value="SERPENTINE RECEPTOR CLASS GAMMA"/>
    <property type="match status" value="1"/>
</dbReference>
<keyword evidence="1" id="KW-0472">Membrane</keyword>
<comment type="caution">
    <text evidence="2">The sequence shown here is derived from an EMBL/GenBank/DDBJ whole genome shotgun (WGS) entry which is preliminary data.</text>
</comment>
<proteinExistence type="predicted"/>
<dbReference type="PANTHER" id="PTHR31552">
    <property type="entry name" value="SERPENTINE RECEPTOR CLASS GAMMA"/>
    <property type="match status" value="1"/>
</dbReference>
<feature type="transmembrane region" description="Helical" evidence="1">
    <location>
        <begin position="215"/>
        <end position="236"/>
    </location>
</feature>
<dbReference type="Proteomes" id="UP001432027">
    <property type="component" value="Unassembled WGS sequence"/>
</dbReference>
<feature type="transmembrane region" description="Helical" evidence="1">
    <location>
        <begin position="6"/>
        <end position="28"/>
    </location>
</feature>